<evidence type="ECO:0000259" key="6">
    <source>
        <dbReference type="PROSITE" id="PS51898"/>
    </source>
</evidence>
<dbReference type="Gene3D" id="3.30.160.390">
    <property type="entry name" value="Integrase, DNA-binding domain"/>
    <property type="match status" value="1"/>
</dbReference>
<feature type="domain" description="Core-binding (CB)" evidence="7">
    <location>
        <begin position="94"/>
        <end position="174"/>
    </location>
</feature>
<evidence type="ECO:0000256" key="1">
    <source>
        <dbReference type="ARBA" id="ARBA00008857"/>
    </source>
</evidence>
<evidence type="ECO:0000256" key="5">
    <source>
        <dbReference type="PROSITE-ProRule" id="PRU01248"/>
    </source>
</evidence>
<dbReference type="RefSeq" id="WP_284310926.1">
    <property type="nucleotide sequence ID" value="NZ_BSPC01000009.1"/>
</dbReference>
<dbReference type="InterPro" id="IPR010998">
    <property type="entry name" value="Integrase_recombinase_N"/>
</dbReference>
<dbReference type="Gene3D" id="1.10.150.130">
    <property type="match status" value="1"/>
</dbReference>
<evidence type="ECO:0000259" key="7">
    <source>
        <dbReference type="PROSITE" id="PS51900"/>
    </source>
</evidence>
<keyword evidence="3 5" id="KW-0238">DNA-binding</keyword>
<dbReference type="SUPFAM" id="SSF56349">
    <property type="entry name" value="DNA breaking-rejoining enzymes"/>
    <property type="match status" value="1"/>
</dbReference>
<dbReference type="InterPro" id="IPR038488">
    <property type="entry name" value="Integrase_DNA-bd_sf"/>
</dbReference>
<evidence type="ECO:0000313" key="8">
    <source>
        <dbReference type="EMBL" id="GLS18101.1"/>
    </source>
</evidence>
<dbReference type="Gene3D" id="1.10.443.10">
    <property type="entry name" value="Intergrase catalytic core"/>
    <property type="match status" value="1"/>
</dbReference>
<name>A0ABQ6CCJ5_9HYPH</name>
<dbReference type="Pfam" id="PF00589">
    <property type="entry name" value="Phage_integrase"/>
    <property type="match status" value="1"/>
</dbReference>
<accession>A0ABQ6CCJ5</accession>
<dbReference type="InterPro" id="IPR011010">
    <property type="entry name" value="DNA_brk_join_enz"/>
</dbReference>
<sequence>MAREINRLNARSVLSLAKPGRHADGGNLFLVVDSSGAKRWVFLFRWEGKLKEMGLGGLTSVSLARARELATDARAQVADGVNPIVARKAEKPVPTFGEVADDLIKSMSSEWRNEKHREQWSMTLREYAKPLRGMKVNAITTEDVLRTLKPIWVDKPETASRVRGRIERVLDAAKALGHRNGENPAAWRGNLKNLLPAARKLSRGHHAALPYAKLPAFVQDLQKREGVAALALEWTILCAARTGEITGATWAEIDTAAKVWSIPGSRMKAGRAHRVPLSGRAIEILEQAAKVRTDEEPEAFVFPGLRPGRPLSNQAMEMLLRRMKVDVTTHGFRSTFKDWCSEATSTPNEISEMALAHAVRDKVEAAYRRGDLFDRRRQLMESWAAFCITPPEENVVSIGKRV</sequence>
<comment type="caution">
    <text evidence="8">The sequence shown here is derived from an EMBL/GenBank/DDBJ whole genome shotgun (WGS) entry which is preliminary data.</text>
</comment>
<gene>
    <name evidence="8" type="primary">int_1</name>
    <name evidence="8" type="ORF">GCM10007874_11170</name>
</gene>
<reference evidence="9" key="1">
    <citation type="journal article" date="2019" name="Int. J. Syst. Evol. Microbiol.">
        <title>The Global Catalogue of Microorganisms (GCM) 10K type strain sequencing project: providing services to taxonomists for standard genome sequencing and annotation.</title>
        <authorList>
            <consortium name="The Broad Institute Genomics Platform"/>
            <consortium name="The Broad Institute Genome Sequencing Center for Infectious Disease"/>
            <person name="Wu L."/>
            <person name="Ma J."/>
        </authorList>
    </citation>
    <scope>NUCLEOTIDE SEQUENCE [LARGE SCALE GENOMIC DNA]</scope>
    <source>
        <strain evidence="9">NBRC 101365</strain>
    </source>
</reference>
<evidence type="ECO:0000256" key="4">
    <source>
        <dbReference type="ARBA" id="ARBA00023172"/>
    </source>
</evidence>
<dbReference type="CDD" id="cd00801">
    <property type="entry name" value="INT_P4_C"/>
    <property type="match status" value="1"/>
</dbReference>
<dbReference type="InterPro" id="IPR013762">
    <property type="entry name" value="Integrase-like_cat_sf"/>
</dbReference>
<keyword evidence="2" id="KW-0229">DNA integration</keyword>
<protein>
    <submittedName>
        <fullName evidence="8">Integrase</fullName>
    </submittedName>
</protein>
<dbReference type="InterPro" id="IPR053876">
    <property type="entry name" value="Phage_int_M"/>
</dbReference>
<comment type="similarity">
    <text evidence="1">Belongs to the 'phage' integrase family.</text>
</comment>
<dbReference type="InterPro" id="IPR050808">
    <property type="entry name" value="Phage_Integrase"/>
</dbReference>
<dbReference type="EMBL" id="BSPC01000009">
    <property type="protein sequence ID" value="GLS18101.1"/>
    <property type="molecule type" value="Genomic_DNA"/>
</dbReference>
<feature type="domain" description="Tyr recombinase" evidence="6">
    <location>
        <begin position="204"/>
        <end position="381"/>
    </location>
</feature>
<evidence type="ECO:0000256" key="2">
    <source>
        <dbReference type="ARBA" id="ARBA00022908"/>
    </source>
</evidence>
<dbReference type="PANTHER" id="PTHR30629">
    <property type="entry name" value="PROPHAGE INTEGRASE"/>
    <property type="match status" value="1"/>
</dbReference>
<evidence type="ECO:0000256" key="3">
    <source>
        <dbReference type="ARBA" id="ARBA00023125"/>
    </source>
</evidence>
<dbReference type="InterPro" id="IPR044068">
    <property type="entry name" value="CB"/>
</dbReference>
<organism evidence="8 9">
    <name type="scientific">Labrys miyagiensis</name>
    <dbReference type="NCBI Taxonomy" id="346912"/>
    <lineage>
        <taxon>Bacteria</taxon>
        <taxon>Pseudomonadati</taxon>
        <taxon>Pseudomonadota</taxon>
        <taxon>Alphaproteobacteria</taxon>
        <taxon>Hyphomicrobiales</taxon>
        <taxon>Xanthobacteraceae</taxon>
        <taxon>Labrys</taxon>
    </lineage>
</organism>
<evidence type="ECO:0000313" key="9">
    <source>
        <dbReference type="Proteomes" id="UP001156882"/>
    </source>
</evidence>
<dbReference type="Proteomes" id="UP001156882">
    <property type="component" value="Unassembled WGS sequence"/>
</dbReference>
<dbReference type="PROSITE" id="PS51898">
    <property type="entry name" value="TYR_RECOMBINASE"/>
    <property type="match status" value="1"/>
</dbReference>
<dbReference type="Pfam" id="PF13356">
    <property type="entry name" value="Arm-DNA-bind_3"/>
    <property type="match status" value="1"/>
</dbReference>
<keyword evidence="4" id="KW-0233">DNA recombination</keyword>
<dbReference type="InterPro" id="IPR025166">
    <property type="entry name" value="Integrase_DNA_bind_dom"/>
</dbReference>
<dbReference type="PANTHER" id="PTHR30629:SF2">
    <property type="entry name" value="PROPHAGE INTEGRASE INTS-RELATED"/>
    <property type="match status" value="1"/>
</dbReference>
<dbReference type="PROSITE" id="PS51900">
    <property type="entry name" value="CB"/>
    <property type="match status" value="1"/>
</dbReference>
<keyword evidence="9" id="KW-1185">Reference proteome</keyword>
<proteinExistence type="inferred from homology"/>
<dbReference type="InterPro" id="IPR002104">
    <property type="entry name" value="Integrase_catalytic"/>
</dbReference>
<dbReference type="Pfam" id="PF22022">
    <property type="entry name" value="Phage_int_M"/>
    <property type="match status" value="1"/>
</dbReference>